<comment type="subcellular location">
    <subcellularLocation>
        <location evidence="1">Mitochondrion</location>
    </subcellularLocation>
</comment>
<dbReference type="Gene3D" id="1.10.1200.10">
    <property type="entry name" value="ACP-like"/>
    <property type="match status" value="1"/>
</dbReference>
<dbReference type="GO" id="GO:0005739">
    <property type="term" value="C:mitochondrion"/>
    <property type="evidence" value="ECO:0007669"/>
    <property type="project" value="UniProtKB-SubCell"/>
</dbReference>
<evidence type="ECO:0000313" key="8">
    <source>
        <dbReference type="Proteomes" id="UP000092321"/>
    </source>
</evidence>
<evidence type="ECO:0000256" key="6">
    <source>
        <dbReference type="ARBA" id="ARBA00035183"/>
    </source>
</evidence>
<dbReference type="InterPro" id="IPR018305">
    <property type="entry name" value="Ribosomal_m50"/>
</dbReference>
<proteinExistence type="inferred from homology"/>
<accession>A0A1B7TJK3</accession>
<dbReference type="EMBL" id="LXPE01000002">
    <property type="protein sequence ID" value="OBA28825.1"/>
    <property type="molecule type" value="Genomic_DNA"/>
</dbReference>
<organism evidence="7 8">
    <name type="scientific">Hanseniaspora valbyensis NRRL Y-1626</name>
    <dbReference type="NCBI Taxonomy" id="766949"/>
    <lineage>
        <taxon>Eukaryota</taxon>
        <taxon>Fungi</taxon>
        <taxon>Dikarya</taxon>
        <taxon>Ascomycota</taxon>
        <taxon>Saccharomycotina</taxon>
        <taxon>Saccharomycetes</taxon>
        <taxon>Saccharomycodales</taxon>
        <taxon>Saccharomycodaceae</taxon>
        <taxon>Hanseniaspora</taxon>
    </lineage>
</organism>
<evidence type="ECO:0000313" key="7">
    <source>
        <dbReference type="EMBL" id="OBA28825.1"/>
    </source>
</evidence>
<dbReference type="AlphaFoldDB" id="A0A1B7TJK3"/>
<evidence type="ECO:0000256" key="2">
    <source>
        <dbReference type="ARBA" id="ARBA00008860"/>
    </source>
</evidence>
<keyword evidence="4" id="KW-0496">Mitochondrion</keyword>
<evidence type="ECO:0000256" key="3">
    <source>
        <dbReference type="ARBA" id="ARBA00022980"/>
    </source>
</evidence>
<gene>
    <name evidence="7" type="ORF">HANVADRAFT_51269</name>
</gene>
<name>A0A1B7TJK3_9ASCO</name>
<keyword evidence="3" id="KW-0689">Ribosomal protein</keyword>
<sequence>MNNLLCKINKRALISQPQKTVLLQQKRTGFFDFLGRGKSDEDEKKEILNKSTTKEETKQLAESLVKGETESSVDSKTEIKVLDMKNTRVIGDNSAYETYLNNLKEHRISSLKINDWSVKTCLQAQEFENFETILKELLIKYNLELNELSIPFKDFQTKFLFSKDIQAKTGIILSDYNITLFASPKDYKTFFYEVVLSGELYKYQEKKPLAIKIDVVSDSEIQTDKEIALKRLQAEFSDVSDAITMKYKDFNSEYQQILDSMVERTKVFRPQTNNIRVKTFRTFKDQNTLKQKLEQEVEYSHSKLIKGQNLEKS</sequence>
<evidence type="ECO:0000256" key="1">
    <source>
        <dbReference type="ARBA" id="ARBA00004173"/>
    </source>
</evidence>
<reference evidence="8" key="1">
    <citation type="journal article" date="2016" name="Proc. Natl. Acad. Sci. U.S.A.">
        <title>Comparative genomics of biotechnologically important yeasts.</title>
        <authorList>
            <person name="Riley R."/>
            <person name="Haridas S."/>
            <person name="Wolfe K.H."/>
            <person name="Lopes M.R."/>
            <person name="Hittinger C.T."/>
            <person name="Goeker M."/>
            <person name="Salamov A.A."/>
            <person name="Wisecaver J.H."/>
            <person name="Long T.M."/>
            <person name="Calvey C.H."/>
            <person name="Aerts A.L."/>
            <person name="Barry K.W."/>
            <person name="Choi C."/>
            <person name="Clum A."/>
            <person name="Coughlan A.Y."/>
            <person name="Deshpande S."/>
            <person name="Douglass A.P."/>
            <person name="Hanson S.J."/>
            <person name="Klenk H.-P."/>
            <person name="LaButti K.M."/>
            <person name="Lapidus A."/>
            <person name="Lindquist E.A."/>
            <person name="Lipzen A.M."/>
            <person name="Meier-Kolthoff J.P."/>
            <person name="Ohm R.A."/>
            <person name="Otillar R.P."/>
            <person name="Pangilinan J.L."/>
            <person name="Peng Y."/>
            <person name="Rokas A."/>
            <person name="Rosa C.A."/>
            <person name="Scheuner C."/>
            <person name="Sibirny A.A."/>
            <person name="Slot J.C."/>
            <person name="Stielow J.B."/>
            <person name="Sun H."/>
            <person name="Kurtzman C.P."/>
            <person name="Blackwell M."/>
            <person name="Grigoriev I.V."/>
            <person name="Jeffries T.W."/>
        </authorList>
    </citation>
    <scope>NUCLEOTIDE SEQUENCE [LARGE SCALE GENOMIC DNA]</scope>
    <source>
        <strain evidence="8">NRRL Y-1626</strain>
    </source>
</reference>
<protein>
    <recommendedName>
        <fullName evidence="6">Large ribosomal subunit protein mL50</fullName>
    </recommendedName>
</protein>
<dbReference type="InterPro" id="IPR036736">
    <property type="entry name" value="ACP-like_sf"/>
</dbReference>
<comment type="caution">
    <text evidence="7">The sequence shown here is derived from an EMBL/GenBank/DDBJ whole genome shotgun (WGS) entry which is preliminary data.</text>
</comment>
<comment type="similarity">
    <text evidence="2">Belongs to the mitochondrion-specific ribosomal protein mL50 family.</text>
</comment>
<dbReference type="Proteomes" id="UP000092321">
    <property type="component" value="Unassembled WGS sequence"/>
</dbReference>
<evidence type="ECO:0000256" key="4">
    <source>
        <dbReference type="ARBA" id="ARBA00023128"/>
    </source>
</evidence>
<dbReference type="Pfam" id="PF10501">
    <property type="entry name" value="Ribosomal_L50"/>
    <property type="match status" value="1"/>
</dbReference>
<keyword evidence="8" id="KW-1185">Reference proteome</keyword>
<evidence type="ECO:0000256" key="5">
    <source>
        <dbReference type="ARBA" id="ARBA00023274"/>
    </source>
</evidence>
<dbReference type="OrthoDB" id="3980895at2759"/>
<dbReference type="GO" id="GO:0005840">
    <property type="term" value="C:ribosome"/>
    <property type="evidence" value="ECO:0007669"/>
    <property type="project" value="UniProtKB-KW"/>
</dbReference>
<keyword evidence="5" id="KW-0687">Ribonucleoprotein</keyword>
<dbReference type="GO" id="GO:1990904">
    <property type="term" value="C:ribonucleoprotein complex"/>
    <property type="evidence" value="ECO:0007669"/>
    <property type="project" value="UniProtKB-KW"/>
</dbReference>